<dbReference type="InterPro" id="IPR010982">
    <property type="entry name" value="Lambda_DNA-bd_dom_sf"/>
</dbReference>
<name>A0ABX5XP54_9BACT</name>
<dbReference type="EMBL" id="CP036432">
    <property type="protein sequence ID" value="QDV83793.1"/>
    <property type="molecule type" value="Genomic_DNA"/>
</dbReference>
<organism evidence="7 8">
    <name type="scientific">Stieleria magnilauensis</name>
    <dbReference type="NCBI Taxonomy" id="2527963"/>
    <lineage>
        <taxon>Bacteria</taxon>
        <taxon>Pseudomonadati</taxon>
        <taxon>Planctomycetota</taxon>
        <taxon>Planctomycetia</taxon>
        <taxon>Pirellulales</taxon>
        <taxon>Pirellulaceae</taxon>
        <taxon>Stieleria</taxon>
    </lineage>
</organism>
<feature type="domain" description="HTH cro/C1-type" evidence="6">
    <location>
        <begin position="19"/>
        <end position="72"/>
    </location>
</feature>
<dbReference type="InterPro" id="IPR001387">
    <property type="entry name" value="Cro/C1-type_HTH"/>
</dbReference>
<dbReference type="EC" id="2.7.11.1" evidence="7"/>
<dbReference type="Gene3D" id="1.10.260.40">
    <property type="entry name" value="lambda repressor-like DNA-binding domains"/>
    <property type="match status" value="1"/>
</dbReference>
<dbReference type="Proteomes" id="UP000318081">
    <property type="component" value="Chromosome"/>
</dbReference>
<evidence type="ECO:0000259" key="5">
    <source>
        <dbReference type="PROSITE" id="PS50011"/>
    </source>
</evidence>
<gene>
    <name evidence="7" type="primary">spkC</name>
    <name evidence="7" type="ORF">TBK1r_27350</name>
</gene>
<dbReference type="Pfam" id="PF00069">
    <property type="entry name" value="Pkinase"/>
    <property type="match status" value="1"/>
</dbReference>
<dbReference type="PROSITE" id="PS50943">
    <property type="entry name" value="HTH_CROC1"/>
    <property type="match status" value="1"/>
</dbReference>
<dbReference type="PANTHER" id="PTHR24349">
    <property type="entry name" value="SERINE/THREONINE-PROTEIN KINASE"/>
    <property type="match status" value="1"/>
</dbReference>
<dbReference type="PROSITE" id="PS50011">
    <property type="entry name" value="PROTEIN_KINASE_DOM"/>
    <property type="match status" value="1"/>
</dbReference>
<dbReference type="Gene3D" id="1.10.510.10">
    <property type="entry name" value="Transferase(Phosphotransferase) domain 1"/>
    <property type="match status" value="1"/>
</dbReference>
<reference evidence="7 8" key="1">
    <citation type="submission" date="2019-02" db="EMBL/GenBank/DDBJ databases">
        <title>Deep-cultivation of Planctomycetes and their phenomic and genomic characterization uncovers novel biology.</title>
        <authorList>
            <person name="Wiegand S."/>
            <person name="Jogler M."/>
            <person name="Boedeker C."/>
            <person name="Pinto D."/>
            <person name="Vollmers J."/>
            <person name="Rivas-Marin E."/>
            <person name="Kohn T."/>
            <person name="Peeters S.H."/>
            <person name="Heuer A."/>
            <person name="Rast P."/>
            <person name="Oberbeckmann S."/>
            <person name="Bunk B."/>
            <person name="Jeske O."/>
            <person name="Meyerdierks A."/>
            <person name="Storesund J.E."/>
            <person name="Kallscheuer N."/>
            <person name="Luecker S."/>
            <person name="Lage O.M."/>
            <person name="Pohl T."/>
            <person name="Merkel B.J."/>
            <person name="Hornburger P."/>
            <person name="Mueller R.-W."/>
            <person name="Bruemmer F."/>
            <person name="Labrenz M."/>
            <person name="Spormann A.M."/>
            <person name="Op den Camp H."/>
            <person name="Overmann J."/>
            <person name="Amann R."/>
            <person name="Jetten M.S.M."/>
            <person name="Mascher T."/>
            <person name="Medema M.H."/>
            <person name="Devos D.P."/>
            <person name="Kaster A.-K."/>
            <person name="Ovreas L."/>
            <person name="Rohde M."/>
            <person name="Galperin M.Y."/>
            <person name="Jogler C."/>
        </authorList>
    </citation>
    <scope>NUCLEOTIDE SEQUENCE [LARGE SCALE GENOMIC DNA]</scope>
    <source>
        <strain evidence="7 8">TBK1r</strain>
    </source>
</reference>
<keyword evidence="1 7" id="KW-0808">Transferase</keyword>
<dbReference type="RefSeq" id="WP_145211127.1">
    <property type="nucleotide sequence ID" value="NZ_CP036432.1"/>
</dbReference>
<dbReference type="InterPro" id="IPR000719">
    <property type="entry name" value="Prot_kinase_dom"/>
</dbReference>
<dbReference type="GO" id="GO:0004674">
    <property type="term" value="F:protein serine/threonine kinase activity"/>
    <property type="evidence" value="ECO:0007669"/>
    <property type="project" value="UniProtKB-EC"/>
</dbReference>
<dbReference type="SUPFAM" id="SSF56112">
    <property type="entry name" value="Protein kinase-like (PK-like)"/>
    <property type="match status" value="1"/>
</dbReference>
<proteinExistence type="predicted"/>
<dbReference type="SMART" id="SM00220">
    <property type="entry name" value="S_TKc"/>
    <property type="match status" value="1"/>
</dbReference>
<evidence type="ECO:0000256" key="4">
    <source>
        <dbReference type="ARBA" id="ARBA00022840"/>
    </source>
</evidence>
<evidence type="ECO:0000313" key="7">
    <source>
        <dbReference type="EMBL" id="QDV83793.1"/>
    </source>
</evidence>
<keyword evidence="4" id="KW-0067">ATP-binding</keyword>
<keyword evidence="2" id="KW-0547">Nucleotide-binding</keyword>
<dbReference type="SUPFAM" id="SSF47413">
    <property type="entry name" value="lambda repressor-like DNA-binding domains"/>
    <property type="match status" value="1"/>
</dbReference>
<dbReference type="InterPro" id="IPR050205">
    <property type="entry name" value="CDPK_Ser/Thr_kinases"/>
</dbReference>
<evidence type="ECO:0000313" key="8">
    <source>
        <dbReference type="Proteomes" id="UP000318081"/>
    </source>
</evidence>
<dbReference type="Pfam" id="PF13443">
    <property type="entry name" value="HTH_26"/>
    <property type="match status" value="1"/>
</dbReference>
<keyword evidence="8" id="KW-1185">Reference proteome</keyword>
<evidence type="ECO:0000256" key="2">
    <source>
        <dbReference type="ARBA" id="ARBA00022741"/>
    </source>
</evidence>
<sequence length="347" mass="38673">MAKKRLQHGRTVEINVDKLSAAMDHRGLSVEQLKELAGVSIGTVNNLLAGKPVYRTTATQIAEALETTLGVLMGASASSGGAATVHEYLVSDVLTDWIAASNGLRFQICHLRHLELDRQARGKRFDLRQMTTDEEQRCRTWIKRHPNVCESLQDHPNIARNLTAFHDPAESFYWVIDEWIEGESLKRNLGRKQFSAAEAKGLLLDIARGLQGLHEKGIIRRELNPTTILIRSSDRRAILTEFELAKLIDRGPTVSTDDWPVDPYRAGEADADDVDLRADIYSWARIGIHALFGELPEIGQENSALEQIAIPSLVRDCLGKSAAVFRSDRPNSVDEIIHVIEEWSVGS</sequence>
<evidence type="ECO:0000256" key="3">
    <source>
        <dbReference type="ARBA" id="ARBA00022777"/>
    </source>
</evidence>
<evidence type="ECO:0000259" key="6">
    <source>
        <dbReference type="PROSITE" id="PS50943"/>
    </source>
</evidence>
<dbReference type="InterPro" id="IPR011009">
    <property type="entry name" value="Kinase-like_dom_sf"/>
</dbReference>
<feature type="domain" description="Protein kinase" evidence="5">
    <location>
        <begin position="71"/>
        <end position="347"/>
    </location>
</feature>
<accession>A0ABX5XP54</accession>
<keyword evidence="3 7" id="KW-0418">Kinase</keyword>
<protein>
    <submittedName>
        <fullName evidence="7">Serine/threonine-protein kinase C</fullName>
        <ecNumber evidence="7">2.7.11.1</ecNumber>
    </submittedName>
</protein>
<dbReference type="CDD" id="cd00093">
    <property type="entry name" value="HTH_XRE"/>
    <property type="match status" value="1"/>
</dbReference>
<evidence type="ECO:0000256" key="1">
    <source>
        <dbReference type="ARBA" id="ARBA00022679"/>
    </source>
</evidence>